<dbReference type="EMBL" id="OU015569">
    <property type="protein sequence ID" value="CAG5100204.1"/>
    <property type="molecule type" value="Genomic_DNA"/>
</dbReference>
<evidence type="ECO:0000256" key="5">
    <source>
        <dbReference type="SAM" id="Coils"/>
    </source>
</evidence>
<evidence type="ECO:0000256" key="4">
    <source>
        <dbReference type="PROSITE-ProRule" id="PRU00175"/>
    </source>
</evidence>
<feature type="region of interest" description="Disordered" evidence="6">
    <location>
        <begin position="75"/>
        <end position="105"/>
    </location>
</feature>
<dbReference type="InterPro" id="IPR001841">
    <property type="entry name" value="Znf_RING"/>
</dbReference>
<dbReference type="InterPro" id="IPR013083">
    <property type="entry name" value="Znf_RING/FYVE/PHD"/>
</dbReference>
<keyword evidence="9" id="KW-1185">Reference proteome</keyword>
<dbReference type="Gene3D" id="3.30.40.10">
    <property type="entry name" value="Zinc/RING finger domain, C3HC4 (zinc finger)"/>
    <property type="match status" value="1"/>
</dbReference>
<protein>
    <submittedName>
        <fullName evidence="8">Oidioi.mRNA.OKI2018_I69.XSR.g16891.t1.cds</fullName>
    </submittedName>
</protein>
<dbReference type="PROSITE" id="PS00518">
    <property type="entry name" value="ZF_RING_1"/>
    <property type="match status" value="1"/>
</dbReference>
<feature type="compositionally biased region" description="Basic and acidic residues" evidence="6">
    <location>
        <begin position="15"/>
        <end position="30"/>
    </location>
</feature>
<evidence type="ECO:0000313" key="9">
    <source>
        <dbReference type="Proteomes" id="UP001158576"/>
    </source>
</evidence>
<gene>
    <name evidence="8" type="ORF">OKIOD_LOCUS8449</name>
</gene>
<feature type="domain" description="RING-type" evidence="7">
    <location>
        <begin position="222"/>
        <end position="261"/>
    </location>
</feature>
<name>A0ABN7SJC3_OIKDI</name>
<evidence type="ECO:0000256" key="6">
    <source>
        <dbReference type="SAM" id="MobiDB-lite"/>
    </source>
</evidence>
<proteinExistence type="predicted"/>
<evidence type="ECO:0000313" key="8">
    <source>
        <dbReference type="EMBL" id="CAG5100204.1"/>
    </source>
</evidence>
<evidence type="ECO:0000256" key="3">
    <source>
        <dbReference type="ARBA" id="ARBA00022833"/>
    </source>
</evidence>
<keyword evidence="3" id="KW-0862">Zinc</keyword>
<dbReference type="Proteomes" id="UP001158576">
    <property type="component" value="Chromosome XSR"/>
</dbReference>
<feature type="region of interest" description="Disordered" evidence="6">
    <location>
        <begin position="1"/>
        <end position="41"/>
    </location>
</feature>
<dbReference type="PROSITE" id="PS50089">
    <property type="entry name" value="ZF_RING_2"/>
    <property type="match status" value="1"/>
</dbReference>
<feature type="compositionally biased region" description="Low complexity" evidence="6">
    <location>
        <begin position="84"/>
        <end position="101"/>
    </location>
</feature>
<sequence length="275" mass="30470">MAEKEPPVPPSRKSICREYELKPEKPERPKRPPLPSRAASFNIPKSCGIQSSLPYKSLALNDIPSAVLNEAVQPGMNAASTPRSSVESNSSTISSEHSNNEAGVSEQLRRFQSVFKVQMGHLSNAVENGKRNTEKEILLLRSKLEEAQLNEKRTQTLLSAALRREAGLEKEVAKLEDQIDQQNSLLDVSRDATDENLNLRLQLDELKLENTRLTAFEKLGNCSICVESFDDSEKKMSCLSVCGHMLCSSCASKGDTCPHCRIEFTATDVLHLFPS</sequence>
<dbReference type="SUPFAM" id="SSF57850">
    <property type="entry name" value="RING/U-box"/>
    <property type="match status" value="1"/>
</dbReference>
<dbReference type="InterPro" id="IPR017907">
    <property type="entry name" value="Znf_RING_CS"/>
</dbReference>
<keyword evidence="5" id="KW-0175">Coiled coil</keyword>
<keyword evidence="2 4" id="KW-0863">Zinc-finger</keyword>
<accession>A0ABN7SJC3</accession>
<evidence type="ECO:0000256" key="1">
    <source>
        <dbReference type="ARBA" id="ARBA00022723"/>
    </source>
</evidence>
<evidence type="ECO:0000256" key="2">
    <source>
        <dbReference type="ARBA" id="ARBA00022771"/>
    </source>
</evidence>
<evidence type="ECO:0000259" key="7">
    <source>
        <dbReference type="PROSITE" id="PS50089"/>
    </source>
</evidence>
<reference evidence="8 9" key="1">
    <citation type="submission" date="2021-04" db="EMBL/GenBank/DDBJ databases">
        <authorList>
            <person name="Bliznina A."/>
        </authorList>
    </citation>
    <scope>NUCLEOTIDE SEQUENCE [LARGE SCALE GENOMIC DNA]</scope>
</reference>
<keyword evidence="1" id="KW-0479">Metal-binding</keyword>
<feature type="coiled-coil region" evidence="5">
    <location>
        <begin position="130"/>
        <end position="209"/>
    </location>
</feature>
<organism evidence="8 9">
    <name type="scientific">Oikopleura dioica</name>
    <name type="common">Tunicate</name>
    <dbReference type="NCBI Taxonomy" id="34765"/>
    <lineage>
        <taxon>Eukaryota</taxon>
        <taxon>Metazoa</taxon>
        <taxon>Chordata</taxon>
        <taxon>Tunicata</taxon>
        <taxon>Appendicularia</taxon>
        <taxon>Copelata</taxon>
        <taxon>Oikopleuridae</taxon>
        <taxon>Oikopleura</taxon>
    </lineage>
</organism>